<evidence type="ECO:0000313" key="2">
    <source>
        <dbReference type="EMBL" id="MRH43406.1"/>
    </source>
</evidence>
<feature type="region of interest" description="Disordered" evidence="1">
    <location>
        <begin position="1"/>
        <end position="73"/>
    </location>
</feature>
<dbReference type="Pfam" id="PF14153">
    <property type="entry name" value="Spore_coat_CotO"/>
    <property type="match status" value="1"/>
</dbReference>
<evidence type="ECO:0000256" key="1">
    <source>
        <dbReference type="SAM" id="MobiDB-lite"/>
    </source>
</evidence>
<evidence type="ECO:0000313" key="3">
    <source>
        <dbReference type="Proteomes" id="UP000799092"/>
    </source>
</evidence>
<name>A0A6A8DFU0_9BACI</name>
<evidence type="ECO:0008006" key="4">
    <source>
        <dbReference type="Google" id="ProtNLM"/>
    </source>
</evidence>
<organism evidence="2 3">
    <name type="scientific">Aquibacillus halophilus</name>
    <dbReference type="NCBI Taxonomy" id="930132"/>
    <lineage>
        <taxon>Bacteria</taxon>
        <taxon>Bacillati</taxon>
        <taxon>Bacillota</taxon>
        <taxon>Bacilli</taxon>
        <taxon>Bacillales</taxon>
        <taxon>Bacillaceae</taxon>
        <taxon>Aquibacillus</taxon>
    </lineage>
</organism>
<dbReference type="AlphaFoldDB" id="A0A6A8DFU0"/>
<sequence length="195" mass="23046">MQFMKKRKTDAENPMLYIQQPELKRPKASMQSNYRTPKKKKTKNEVIPDLTERPNKIKKRIPKSKPVQKEEKDIVYGSQEDIIEELVDGTHYDESEKKNDELEDVIESENQDVLAGPRVKRKKFADMSNEEKVNYFVGLPSQVPRMRCEVVTEEERHRGVITDYRDGFVYMETVKRPRNKKVDINQISNIRLISF</sequence>
<protein>
    <recommendedName>
        <fullName evidence="4">Spore coat protein CotO</fullName>
    </recommendedName>
</protein>
<accession>A0A6A8DFU0</accession>
<gene>
    <name evidence="2" type="ORF">GH741_12020</name>
</gene>
<reference evidence="2" key="1">
    <citation type="submission" date="2019-11" db="EMBL/GenBank/DDBJ databases">
        <authorList>
            <person name="Li J."/>
        </authorList>
    </citation>
    <scope>NUCLEOTIDE SEQUENCE</scope>
    <source>
        <strain evidence="2">B6B</strain>
    </source>
</reference>
<dbReference type="Proteomes" id="UP000799092">
    <property type="component" value="Unassembled WGS sequence"/>
</dbReference>
<dbReference type="InterPro" id="IPR025439">
    <property type="entry name" value="Spore_coat_CotO"/>
</dbReference>
<dbReference type="EMBL" id="WJNG01000009">
    <property type="protein sequence ID" value="MRH43406.1"/>
    <property type="molecule type" value="Genomic_DNA"/>
</dbReference>
<feature type="compositionally biased region" description="Basic and acidic residues" evidence="1">
    <location>
        <begin position="43"/>
        <end position="55"/>
    </location>
</feature>
<dbReference type="OrthoDB" id="2970540at2"/>
<proteinExistence type="predicted"/>
<comment type="caution">
    <text evidence="2">The sequence shown here is derived from an EMBL/GenBank/DDBJ whole genome shotgun (WGS) entry which is preliminary data.</text>
</comment>
<keyword evidence="3" id="KW-1185">Reference proteome</keyword>